<dbReference type="Proteomes" id="UP000676409">
    <property type="component" value="Chromosome"/>
</dbReference>
<feature type="transmembrane region" description="Helical" evidence="1">
    <location>
        <begin position="59"/>
        <end position="80"/>
    </location>
</feature>
<feature type="transmembrane region" description="Helical" evidence="1">
    <location>
        <begin position="222"/>
        <end position="238"/>
    </location>
</feature>
<protein>
    <submittedName>
        <fullName evidence="2">Uncharacterized protein</fullName>
    </submittedName>
</protein>
<feature type="transmembrane region" description="Helical" evidence="1">
    <location>
        <begin position="387"/>
        <end position="403"/>
    </location>
</feature>
<organism evidence="2 3">
    <name type="scientific">Phenylobacterium montanum</name>
    <dbReference type="NCBI Taxonomy" id="2823693"/>
    <lineage>
        <taxon>Bacteria</taxon>
        <taxon>Pseudomonadati</taxon>
        <taxon>Pseudomonadota</taxon>
        <taxon>Alphaproteobacteria</taxon>
        <taxon>Caulobacterales</taxon>
        <taxon>Caulobacteraceae</taxon>
        <taxon>Phenylobacterium</taxon>
    </lineage>
</organism>
<feature type="transmembrane region" description="Helical" evidence="1">
    <location>
        <begin position="196"/>
        <end position="215"/>
    </location>
</feature>
<reference evidence="2" key="1">
    <citation type="submission" date="2021-04" db="EMBL/GenBank/DDBJ databases">
        <title>The complete genome sequence of Caulobacter sp. S6.</title>
        <authorList>
            <person name="Tang Y."/>
            <person name="Ouyang W."/>
            <person name="Liu Q."/>
            <person name="Huang B."/>
            <person name="Guo Z."/>
            <person name="Lei P."/>
        </authorList>
    </citation>
    <scope>NUCLEOTIDE SEQUENCE</scope>
    <source>
        <strain evidence="2">S6</strain>
    </source>
</reference>
<feature type="transmembrane region" description="Helical" evidence="1">
    <location>
        <begin position="362"/>
        <end position="380"/>
    </location>
</feature>
<dbReference type="RefSeq" id="WP_211939370.1">
    <property type="nucleotide sequence ID" value="NZ_CP073078.1"/>
</dbReference>
<keyword evidence="1" id="KW-0472">Membrane</keyword>
<evidence type="ECO:0000313" key="2">
    <source>
        <dbReference type="EMBL" id="QUD89318.1"/>
    </source>
</evidence>
<gene>
    <name evidence="2" type="ORF">KCG34_05410</name>
</gene>
<name>A0A975G2F4_9CAUL</name>
<proteinExistence type="predicted"/>
<dbReference type="AlphaFoldDB" id="A0A975G2F4"/>
<accession>A0A975G2F4</accession>
<feature type="transmembrane region" description="Helical" evidence="1">
    <location>
        <begin position="409"/>
        <end position="427"/>
    </location>
</feature>
<dbReference type="KEGG" id="caul:KCG34_05410"/>
<evidence type="ECO:0000313" key="3">
    <source>
        <dbReference type="Proteomes" id="UP000676409"/>
    </source>
</evidence>
<feature type="transmembrane region" description="Helical" evidence="1">
    <location>
        <begin position="269"/>
        <end position="290"/>
    </location>
</feature>
<feature type="transmembrane region" description="Helical" evidence="1">
    <location>
        <begin position="244"/>
        <end position="260"/>
    </location>
</feature>
<feature type="transmembrane region" description="Helical" evidence="1">
    <location>
        <begin position="174"/>
        <end position="190"/>
    </location>
</feature>
<keyword evidence="1" id="KW-1133">Transmembrane helix</keyword>
<feature type="transmembrane region" description="Helical" evidence="1">
    <location>
        <begin position="20"/>
        <end position="39"/>
    </location>
</feature>
<keyword evidence="3" id="KW-1185">Reference proteome</keyword>
<dbReference type="EMBL" id="CP073078">
    <property type="protein sequence ID" value="QUD89318.1"/>
    <property type="molecule type" value="Genomic_DNA"/>
</dbReference>
<sequence>MQPIAGLAGRLFQEIGVFETAQLPLLVAAVLLAIAFPRLGGRAFARFEAAIEAIALRPWASGLLLGALLLAGHVVIALTVGAPRPIIPDEASLLLQSDTLAHGRLANPGPLPDDFSAIYVLIRPAYASIYPVLRSFPLTVGQLIGGGPWIGVWLSMLALCLAVYGMLRQVVRPGYALVGALLVAGRWGLFSYWANSYWGGAFTALGGVLLVTGYLKLDRRSSFGAACLLGAGVFILMTTRPYEGLAFAAAFAAGLGVRALKAERGERSGYLAAGIVALAWVFAGFALTAAHDWAVTGDWKLAPYSLYRRTVADVPAFWMQSAAIRPPSAYFGVAHFIDYEREAFARFATLKGGLNAEKERLIGLWNFYVGWAMLAPFAIGCWRLRRWPVLAAAGALLGAALVIETWDWTHYAAPGFALVVIAITLGLERLRAIEFAGRPIGVALSRLLPLCLGVGLLLPAEATVSGVPDFSPGLYDPFSEACCWLRTHSARAEVQDYLAARPGRHLVIVDSGPRWPSHQLVVFNQADPGAAKIVWVNKDARLNPATIAAFPARAVWRLDWRDNGSPCLTRAGSGDVVSPPAPDQACLSLSSHGG</sequence>
<evidence type="ECO:0000256" key="1">
    <source>
        <dbReference type="SAM" id="Phobius"/>
    </source>
</evidence>
<keyword evidence="1" id="KW-0812">Transmembrane</keyword>
<feature type="transmembrane region" description="Helical" evidence="1">
    <location>
        <begin position="439"/>
        <end position="458"/>
    </location>
</feature>
<feature type="transmembrane region" description="Helical" evidence="1">
    <location>
        <begin position="146"/>
        <end position="167"/>
    </location>
</feature>